<sequence>MLGGVIQALLQAGIQPQAPQERSAAGAFAGRTVAFTGALQSMPRAKGQQAVQALGGTVAKSITKKVNLVIAGEDAGSKLDKARDLGIEIWDEQRFLPSIFLSPALLYWRSTLRTKCCHN</sequence>
<dbReference type="SMART" id="SM00292">
    <property type="entry name" value="BRCT"/>
    <property type="match status" value="1"/>
</dbReference>
<name>A0A645ID67_9ZZZZ</name>
<organism evidence="2">
    <name type="scientific">bioreactor metagenome</name>
    <dbReference type="NCBI Taxonomy" id="1076179"/>
    <lineage>
        <taxon>unclassified sequences</taxon>
        <taxon>metagenomes</taxon>
        <taxon>ecological metagenomes</taxon>
    </lineage>
</organism>
<gene>
    <name evidence="2" type="primary">ligA_61</name>
    <name evidence="2" type="ORF">SDC9_196860</name>
</gene>
<comment type="caution">
    <text evidence="2">The sequence shown here is derived from an EMBL/GenBank/DDBJ whole genome shotgun (WGS) entry which is preliminary data.</text>
</comment>
<reference evidence="2" key="1">
    <citation type="submission" date="2019-08" db="EMBL/GenBank/DDBJ databases">
        <authorList>
            <person name="Kucharzyk K."/>
            <person name="Murdoch R.W."/>
            <person name="Higgins S."/>
            <person name="Loffler F."/>
        </authorList>
    </citation>
    <scope>NUCLEOTIDE SEQUENCE</scope>
</reference>
<dbReference type="EC" id="6.5.1.2" evidence="2"/>
<evidence type="ECO:0000259" key="1">
    <source>
        <dbReference type="PROSITE" id="PS50172"/>
    </source>
</evidence>
<accession>A0A645ID67</accession>
<dbReference type="AlphaFoldDB" id="A0A645ID67"/>
<dbReference type="CDD" id="cd17748">
    <property type="entry name" value="BRCT_DNA_ligase_like"/>
    <property type="match status" value="1"/>
</dbReference>
<feature type="domain" description="BRCT" evidence="1">
    <location>
        <begin position="23"/>
        <end position="89"/>
    </location>
</feature>
<dbReference type="EMBL" id="VSSQ01112284">
    <property type="protein sequence ID" value="MPN49245.1"/>
    <property type="molecule type" value="Genomic_DNA"/>
</dbReference>
<dbReference type="InterPro" id="IPR036420">
    <property type="entry name" value="BRCT_dom_sf"/>
</dbReference>
<dbReference type="InterPro" id="IPR001357">
    <property type="entry name" value="BRCT_dom"/>
</dbReference>
<dbReference type="Gene3D" id="3.40.50.10190">
    <property type="entry name" value="BRCT domain"/>
    <property type="match status" value="1"/>
</dbReference>
<evidence type="ECO:0000313" key="2">
    <source>
        <dbReference type="EMBL" id="MPN49245.1"/>
    </source>
</evidence>
<proteinExistence type="predicted"/>
<dbReference type="GO" id="GO:0003911">
    <property type="term" value="F:DNA ligase (NAD+) activity"/>
    <property type="evidence" value="ECO:0007669"/>
    <property type="project" value="UniProtKB-EC"/>
</dbReference>
<dbReference type="PROSITE" id="PS50172">
    <property type="entry name" value="BRCT"/>
    <property type="match status" value="1"/>
</dbReference>
<dbReference type="Pfam" id="PF00533">
    <property type="entry name" value="BRCT"/>
    <property type="match status" value="1"/>
</dbReference>
<keyword evidence="2" id="KW-0436">Ligase</keyword>
<dbReference type="SUPFAM" id="SSF52113">
    <property type="entry name" value="BRCT domain"/>
    <property type="match status" value="1"/>
</dbReference>
<protein>
    <submittedName>
        <fullName evidence="2">DNA ligase</fullName>
        <ecNumber evidence="2">6.5.1.2</ecNumber>
    </submittedName>
</protein>